<feature type="transmembrane region" description="Helical" evidence="6">
    <location>
        <begin position="220"/>
        <end position="240"/>
    </location>
</feature>
<feature type="transmembrane region" description="Helical" evidence="6">
    <location>
        <begin position="333"/>
        <end position="356"/>
    </location>
</feature>
<feature type="transmembrane region" description="Helical" evidence="6">
    <location>
        <begin position="162"/>
        <end position="181"/>
    </location>
</feature>
<feature type="transmembrane region" description="Helical" evidence="6">
    <location>
        <begin position="463"/>
        <end position="484"/>
    </location>
</feature>
<dbReference type="InterPro" id="IPR050833">
    <property type="entry name" value="Poly_Biosynth_Transport"/>
</dbReference>
<protein>
    <submittedName>
        <fullName evidence="7">Uncharacterized protein</fullName>
    </submittedName>
</protein>
<feature type="transmembrane region" description="Helical" evidence="6">
    <location>
        <begin position="300"/>
        <end position="321"/>
    </location>
</feature>
<dbReference type="PANTHER" id="PTHR30250">
    <property type="entry name" value="PST FAMILY PREDICTED COLANIC ACID TRANSPORTER"/>
    <property type="match status" value="1"/>
</dbReference>
<evidence type="ECO:0000256" key="5">
    <source>
        <dbReference type="ARBA" id="ARBA00023136"/>
    </source>
</evidence>
<reference evidence="7 8" key="1">
    <citation type="journal article" date="2015" name="Microbiome">
        <title>Genomic resolution of linkages in carbon, nitrogen, and sulfur cycling among widespread estuary sediment bacteria.</title>
        <authorList>
            <person name="Baker B.J."/>
            <person name="Lazar C.S."/>
            <person name="Teske A.P."/>
            <person name="Dick G.J."/>
        </authorList>
    </citation>
    <scope>NUCLEOTIDE SEQUENCE [LARGE SCALE GENOMIC DNA]</scope>
    <source>
        <strain evidence="7">DG_54_3</strain>
    </source>
</reference>
<feature type="transmembrane region" description="Helical" evidence="6">
    <location>
        <begin position="368"/>
        <end position="388"/>
    </location>
</feature>
<evidence type="ECO:0000313" key="7">
    <source>
        <dbReference type="EMBL" id="KPJ69819.1"/>
    </source>
</evidence>
<evidence type="ECO:0000256" key="4">
    <source>
        <dbReference type="ARBA" id="ARBA00022989"/>
    </source>
</evidence>
<feature type="transmembrane region" description="Helical" evidence="6">
    <location>
        <begin position="96"/>
        <end position="118"/>
    </location>
</feature>
<dbReference type="AlphaFoldDB" id="A0A0S7Y640"/>
<comment type="subcellular location">
    <subcellularLocation>
        <location evidence="1">Cell membrane</location>
        <topology evidence="1">Multi-pass membrane protein</topology>
    </subcellularLocation>
</comment>
<evidence type="ECO:0000256" key="1">
    <source>
        <dbReference type="ARBA" id="ARBA00004651"/>
    </source>
</evidence>
<accession>A0A0S7Y640</accession>
<dbReference type="EMBL" id="LIZX01000013">
    <property type="protein sequence ID" value="KPJ69819.1"/>
    <property type="molecule type" value="Genomic_DNA"/>
</dbReference>
<evidence type="ECO:0000256" key="2">
    <source>
        <dbReference type="ARBA" id="ARBA00022475"/>
    </source>
</evidence>
<feature type="transmembrane region" description="Helical" evidence="6">
    <location>
        <begin position="394"/>
        <end position="416"/>
    </location>
</feature>
<keyword evidence="4 6" id="KW-1133">Transmembrane helix</keyword>
<gene>
    <name evidence="7" type="ORF">AMJ44_02265</name>
</gene>
<dbReference type="GO" id="GO:0005886">
    <property type="term" value="C:plasma membrane"/>
    <property type="evidence" value="ECO:0007669"/>
    <property type="project" value="UniProtKB-SubCell"/>
</dbReference>
<feature type="transmembrane region" description="Helical" evidence="6">
    <location>
        <begin position="130"/>
        <end position="150"/>
    </location>
</feature>
<keyword evidence="3 6" id="KW-0812">Transmembrane</keyword>
<feature type="transmembrane region" description="Helical" evidence="6">
    <location>
        <begin position="428"/>
        <end position="451"/>
    </location>
</feature>
<dbReference type="PANTHER" id="PTHR30250:SF11">
    <property type="entry name" value="O-ANTIGEN TRANSPORTER-RELATED"/>
    <property type="match status" value="1"/>
</dbReference>
<evidence type="ECO:0000256" key="6">
    <source>
        <dbReference type="SAM" id="Phobius"/>
    </source>
</evidence>
<feature type="transmembrane region" description="Helical" evidence="6">
    <location>
        <begin position="187"/>
        <end position="208"/>
    </location>
</feature>
<dbReference type="Proteomes" id="UP000051861">
    <property type="component" value="Unassembled WGS sequence"/>
</dbReference>
<keyword evidence="5 6" id="KW-0472">Membrane</keyword>
<feature type="transmembrane region" description="Helical" evidence="6">
    <location>
        <begin position="31"/>
        <end position="52"/>
    </location>
</feature>
<proteinExistence type="predicted"/>
<name>A0A0S7Y640_UNCSA</name>
<comment type="caution">
    <text evidence="7">The sequence shown here is derived from an EMBL/GenBank/DDBJ whole genome shotgun (WGS) entry which is preliminary data.</text>
</comment>
<keyword evidence="2" id="KW-1003">Cell membrane</keyword>
<organism evidence="7 8">
    <name type="scientific">candidate division WOR-1 bacterium DG_54_3</name>
    <dbReference type="NCBI Taxonomy" id="1703775"/>
    <lineage>
        <taxon>Bacteria</taxon>
        <taxon>Bacillati</taxon>
        <taxon>Saganbacteria</taxon>
    </lineage>
</organism>
<sequence>MISPANNVADAERSAFAHISYFSIAHYLSEALFIIRGLLLARIFGPAIFGIWTEMKLVLLFLQYAHLGTHEAMIREVPYAVGRGDRARADNIKRTVIAFNLSSSAVTAIGIFTILLVSEKVWNADIQGSWSILVCIFFISQVYWFIHLKLQAEKRFGRISKIMLGFALCSTVLGTLCAYYFSIEGFLLVLGLSYFVMLVYAGEGHSLIPLPNWNTPLLRELIKTGFPIMASGALLILLWNVDKLAIWLLMSKEDLGIYAVQSYIANTIMLVPSAVSIVLYPRVMETYGKTGIPSDLERYLTQPTLIMSYLACPLLGILFLALHLPIKWLLPKYVLAIVPGQILILAIFFMVIARMPANMLISLNRQKLLLALTGISVLVGAVADYIFIRIGEGIIGVAVGTSLGFIVYSSLTMVSSLHAVKMSIKRSVSFLVLVALPYVVVLSLAGIMFKLLSVTDAGWVSDFVYTSISCLLITALMGVLIYAVNTKFHFFQRSVAEVQDVQVFLRAEL</sequence>
<evidence type="ECO:0000256" key="3">
    <source>
        <dbReference type="ARBA" id="ARBA00022692"/>
    </source>
</evidence>
<feature type="transmembrane region" description="Helical" evidence="6">
    <location>
        <begin position="260"/>
        <end position="280"/>
    </location>
</feature>
<evidence type="ECO:0000313" key="8">
    <source>
        <dbReference type="Proteomes" id="UP000051861"/>
    </source>
</evidence>